<evidence type="ECO:0000256" key="1">
    <source>
        <dbReference type="ARBA" id="ARBA00004706"/>
    </source>
</evidence>
<comment type="pathway">
    <text evidence="1 13">Purine metabolism; IMP biosynthesis via de novo pathway; 5-amino-1-(5-phospho-D-ribosyl)imidazole-4-carboxamide from 5-amino-1-(5-phospho-D-ribosyl)imidazole-4-carboxylate: step 2/2.</text>
</comment>
<gene>
    <name evidence="16" type="primary">purB</name>
    <name evidence="16" type="ORF">PDESU_04613</name>
</gene>
<comment type="similarity">
    <text evidence="3 13">Belongs to the lyase 1 family. Adenylosuccinate lyase subfamily.</text>
</comment>
<evidence type="ECO:0000256" key="7">
    <source>
        <dbReference type="ARBA" id="ARBA00023239"/>
    </source>
</evidence>
<dbReference type="Gene3D" id="1.20.200.10">
    <property type="entry name" value="Fumarase/aspartase (Central domain)"/>
    <property type="match status" value="1"/>
</dbReference>
<dbReference type="Pfam" id="PF00206">
    <property type="entry name" value="Lyase_1"/>
    <property type="match status" value="1"/>
</dbReference>
<keyword evidence="17" id="KW-1185">Reference proteome</keyword>
<dbReference type="PANTHER" id="PTHR43411">
    <property type="entry name" value="ADENYLOSUCCINATE LYASE"/>
    <property type="match status" value="1"/>
</dbReference>
<dbReference type="GO" id="GO:0044208">
    <property type="term" value="P:'de novo' AMP biosynthetic process"/>
    <property type="evidence" value="ECO:0007669"/>
    <property type="project" value="UniProtKB-UniPathway"/>
</dbReference>
<evidence type="ECO:0000256" key="3">
    <source>
        <dbReference type="ARBA" id="ARBA00008273"/>
    </source>
</evidence>
<accession>A0A6C2U872</accession>
<comment type="catalytic activity">
    <reaction evidence="11">
        <text>N(6)-(1,2-dicarboxyethyl)-AMP = fumarate + AMP</text>
        <dbReference type="Rhea" id="RHEA:16853"/>
        <dbReference type="ChEBI" id="CHEBI:29806"/>
        <dbReference type="ChEBI" id="CHEBI:57567"/>
        <dbReference type="ChEBI" id="CHEBI:456215"/>
        <dbReference type="EC" id="4.3.2.2"/>
    </reaction>
    <physiologicalReaction direction="left-to-right" evidence="11">
        <dbReference type="Rhea" id="RHEA:16854"/>
    </physiologicalReaction>
</comment>
<dbReference type="InterPro" id="IPR013539">
    <property type="entry name" value="PurB_C"/>
</dbReference>
<dbReference type="GO" id="GO:0006189">
    <property type="term" value="P:'de novo' IMP biosynthetic process"/>
    <property type="evidence" value="ECO:0007669"/>
    <property type="project" value="UniProtKB-UniPathway"/>
</dbReference>
<dbReference type="AlphaFoldDB" id="A0A6C2U872"/>
<sequence>MITAISPIDGRYASKVAELTECFSEYALVRNRVRVEVLWLMALCAEAGIPECRALTTEEQTLLIGIVEDFTPQEAEKVKEIERTTNHDVKAVEYYLKKKIEGTSLEELSEFLHFACTSEDINNLSHALMLKDGLAALLPHQQELIDQLKGFAAAWKAVPMLARTHGQTASPTTIGKELAVFADRLDMQKAKAEAVEILGKLNGAVGNFNAHLSAYPDVDWPALAKGVIEGELGLRQNRFTTQIEPHDYMAELFDAISRFNTILIDLDRDIWTYISMAYFGQKTIKGEVGSSTMPHKVNPIDFENSEGNLGLANAIFGHLSAKLPVSRLQRDLTDSTVLRNMGVGFGYSMIAYLSTLKGFGKLKLREDNLASDLDNAWEVLAEPIQTIMRKAGIEKPYEKLKDLTRGQDKITKETIRQFVETLELDPADKQRLLDMSPATYVGMGEQIAELLG</sequence>
<dbReference type="Proteomes" id="UP000366872">
    <property type="component" value="Unassembled WGS sequence"/>
</dbReference>
<evidence type="ECO:0000259" key="14">
    <source>
        <dbReference type="Pfam" id="PF00206"/>
    </source>
</evidence>
<dbReference type="EMBL" id="CAAHFG010000003">
    <property type="protein sequence ID" value="VGO16023.1"/>
    <property type="molecule type" value="Genomic_DNA"/>
</dbReference>
<dbReference type="PROSITE" id="PS00163">
    <property type="entry name" value="FUMARATE_LYASES"/>
    <property type="match status" value="1"/>
</dbReference>
<evidence type="ECO:0000313" key="16">
    <source>
        <dbReference type="EMBL" id="VGO16023.1"/>
    </source>
</evidence>
<dbReference type="Pfam" id="PF08328">
    <property type="entry name" value="ASL_C"/>
    <property type="match status" value="1"/>
</dbReference>
<dbReference type="GO" id="GO:0004018">
    <property type="term" value="F:N6-(1,2-dicarboxyethyl)AMP AMP-lyase (fumarate-forming) activity"/>
    <property type="evidence" value="ECO:0007669"/>
    <property type="project" value="UniProtKB-UniRule"/>
</dbReference>
<protein>
    <recommendedName>
        <fullName evidence="5 12">Adenylosuccinate lyase</fullName>
        <shortName evidence="13">ASL</shortName>
        <ecNumber evidence="4 12">4.3.2.2</ecNumber>
    </recommendedName>
    <alternativeName>
        <fullName evidence="10 13">Adenylosuccinase</fullName>
    </alternativeName>
</protein>
<evidence type="ECO:0000256" key="12">
    <source>
        <dbReference type="NCBIfam" id="TIGR00928"/>
    </source>
</evidence>
<name>A0A6C2U872_PONDE</name>
<dbReference type="InterPro" id="IPR004769">
    <property type="entry name" value="Pur_lyase"/>
</dbReference>
<dbReference type="Gene3D" id="1.10.275.10">
    <property type="entry name" value="Fumarase/aspartase (N-terminal domain)"/>
    <property type="match status" value="1"/>
</dbReference>
<evidence type="ECO:0000256" key="5">
    <source>
        <dbReference type="ARBA" id="ARBA00017058"/>
    </source>
</evidence>
<dbReference type="InterPro" id="IPR000362">
    <property type="entry name" value="Fumarate_lyase_fam"/>
</dbReference>
<evidence type="ECO:0000256" key="11">
    <source>
        <dbReference type="ARBA" id="ARBA00049115"/>
    </source>
</evidence>
<evidence type="ECO:0000313" key="17">
    <source>
        <dbReference type="Proteomes" id="UP000366872"/>
    </source>
</evidence>
<dbReference type="NCBIfam" id="NF006764">
    <property type="entry name" value="PRK09285.1"/>
    <property type="match status" value="1"/>
</dbReference>
<dbReference type="InterPro" id="IPR024083">
    <property type="entry name" value="Fumarase/histidase_N"/>
</dbReference>
<dbReference type="CDD" id="cd01598">
    <property type="entry name" value="PurB"/>
    <property type="match status" value="1"/>
</dbReference>
<dbReference type="UniPathway" id="UPA00074">
    <property type="reaction ID" value="UER00132"/>
</dbReference>
<proteinExistence type="inferred from homology"/>
<dbReference type="InterPro" id="IPR047136">
    <property type="entry name" value="PurB_bact"/>
</dbReference>
<evidence type="ECO:0000256" key="6">
    <source>
        <dbReference type="ARBA" id="ARBA00022755"/>
    </source>
</evidence>
<feature type="domain" description="Fumarate lyase N-terminal" evidence="14">
    <location>
        <begin position="10"/>
        <end position="307"/>
    </location>
</feature>
<dbReference type="RefSeq" id="WP_136081582.1">
    <property type="nucleotide sequence ID" value="NZ_CAAHFG010000003.1"/>
</dbReference>
<dbReference type="EC" id="4.3.2.2" evidence="4 12"/>
<keyword evidence="7 13" id="KW-0456">Lyase</keyword>
<comment type="catalytic activity">
    <reaction evidence="8">
        <text>(2S)-2-[5-amino-1-(5-phospho-beta-D-ribosyl)imidazole-4-carboxamido]succinate = 5-amino-1-(5-phospho-beta-D-ribosyl)imidazole-4-carboxamide + fumarate</text>
        <dbReference type="Rhea" id="RHEA:23920"/>
        <dbReference type="ChEBI" id="CHEBI:29806"/>
        <dbReference type="ChEBI" id="CHEBI:58443"/>
        <dbReference type="ChEBI" id="CHEBI:58475"/>
        <dbReference type="EC" id="4.3.2.2"/>
    </reaction>
    <physiologicalReaction direction="left-to-right" evidence="8">
        <dbReference type="Rhea" id="RHEA:23921"/>
    </physiologicalReaction>
</comment>
<dbReference type="NCBIfam" id="TIGR00928">
    <property type="entry name" value="purB"/>
    <property type="match status" value="1"/>
</dbReference>
<dbReference type="InterPro" id="IPR020557">
    <property type="entry name" value="Fumarate_lyase_CS"/>
</dbReference>
<evidence type="ECO:0000256" key="13">
    <source>
        <dbReference type="RuleBase" id="RU361172"/>
    </source>
</evidence>
<evidence type="ECO:0000256" key="8">
    <source>
        <dbReference type="ARBA" id="ARBA00024477"/>
    </source>
</evidence>
<feature type="domain" description="Adenylosuccinate lyase PurB C-terminal" evidence="15">
    <location>
        <begin position="326"/>
        <end position="441"/>
    </location>
</feature>
<evidence type="ECO:0000256" key="9">
    <source>
        <dbReference type="ARBA" id="ARBA00025012"/>
    </source>
</evidence>
<dbReference type="FunFam" id="1.20.200.10:FF:000004">
    <property type="entry name" value="Adenylosuccinate lyase"/>
    <property type="match status" value="1"/>
</dbReference>
<evidence type="ECO:0000256" key="2">
    <source>
        <dbReference type="ARBA" id="ARBA00004734"/>
    </source>
</evidence>
<dbReference type="InterPro" id="IPR008948">
    <property type="entry name" value="L-Aspartase-like"/>
</dbReference>
<comment type="pathway">
    <text evidence="2 13">Purine metabolism; AMP biosynthesis via de novo pathway; AMP from IMP: step 2/2.</text>
</comment>
<dbReference type="InterPro" id="IPR022761">
    <property type="entry name" value="Fumarate_lyase_N"/>
</dbReference>
<keyword evidence="6 13" id="KW-0658">Purine biosynthesis</keyword>
<evidence type="ECO:0000256" key="10">
    <source>
        <dbReference type="ARBA" id="ARBA00030717"/>
    </source>
</evidence>
<evidence type="ECO:0000259" key="15">
    <source>
        <dbReference type="Pfam" id="PF08328"/>
    </source>
</evidence>
<dbReference type="SUPFAM" id="SSF48557">
    <property type="entry name" value="L-aspartase-like"/>
    <property type="match status" value="1"/>
</dbReference>
<dbReference type="Gene3D" id="1.10.40.30">
    <property type="entry name" value="Fumarase/aspartase (C-terminal domain)"/>
    <property type="match status" value="1"/>
</dbReference>
<organism evidence="16 17">
    <name type="scientific">Pontiella desulfatans</name>
    <dbReference type="NCBI Taxonomy" id="2750659"/>
    <lineage>
        <taxon>Bacteria</taxon>
        <taxon>Pseudomonadati</taxon>
        <taxon>Kiritimatiellota</taxon>
        <taxon>Kiritimatiellia</taxon>
        <taxon>Kiritimatiellales</taxon>
        <taxon>Pontiellaceae</taxon>
        <taxon>Pontiella</taxon>
    </lineage>
</organism>
<evidence type="ECO:0000256" key="4">
    <source>
        <dbReference type="ARBA" id="ARBA00012339"/>
    </source>
</evidence>
<reference evidence="16 17" key="1">
    <citation type="submission" date="2019-04" db="EMBL/GenBank/DDBJ databases">
        <authorList>
            <person name="Van Vliet M D."/>
        </authorList>
    </citation>
    <scope>NUCLEOTIDE SEQUENCE [LARGE SCALE GENOMIC DNA]</scope>
    <source>
        <strain evidence="16 17">F1</strain>
    </source>
</reference>
<dbReference type="PANTHER" id="PTHR43411:SF1">
    <property type="entry name" value="ADENYLOSUCCINATE LYASE"/>
    <property type="match status" value="1"/>
</dbReference>
<dbReference type="PRINTS" id="PR00149">
    <property type="entry name" value="FUMRATELYASE"/>
</dbReference>
<comment type="function">
    <text evidence="9">Catalyzes two reactions in de novo purine nucleotide biosynthesis. Catalyzes the breakdown of 5-aminoimidazole- (N-succinylocarboxamide) ribotide (SAICAR or 2-[5-amino-1-(5-phospho-beta-D-ribosyl)imidazole-4-carboxamido]succinate) to 5-aminoimidazole-4-carboxamide ribotide (AICAR or 5-amino-1-(5-phospho-beta-D-ribosyl)imidazole-4-carboxamide) and fumarate, and of adenylosuccinate (ADS or N(6)-(1,2-dicarboxyethyl)-AMP) to adenosine monophosphate (AMP) and fumarate.</text>
</comment>
<dbReference type="UniPathway" id="UPA00075">
    <property type="reaction ID" value="UER00336"/>
</dbReference>